<evidence type="ECO:0000313" key="1">
    <source>
        <dbReference type="EMBL" id="RYQ31605.1"/>
    </source>
</evidence>
<protein>
    <submittedName>
        <fullName evidence="1">Uncharacterized protein</fullName>
    </submittedName>
</protein>
<dbReference type="InterPro" id="IPR001387">
    <property type="entry name" value="Cro/C1-type_HTH"/>
</dbReference>
<sequence>MLAISISDMQICELLGIWLKEYRRNHGLTLSRIADAARKYGANWRAANISRMEAGGNSIDALPTLLTLFAALNDLTGDDLKLSTPFANEVQRVEKGAAAPLLSMNGDYDVDTYEIYRSLKDRPVKLSSSASLTVAGNDGKNSVGVIFPDTMMHSQEDGHDTPINRHYPPTSAEKRLANRLIKEQQVLALDDYTVAAICDLLYGHSLDEEAAKRAGEGATPQKRGRVTRVLAGEILNMINACAKLED</sequence>
<organism evidence="1 2">
    <name type="scientific">Bifidobacterium pseudolongum subsp. globosum</name>
    <dbReference type="NCBI Taxonomy" id="1690"/>
    <lineage>
        <taxon>Bacteria</taxon>
        <taxon>Bacillati</taxon>
        <taxon>Actinomycetota</taxon>
        <taxon>Actinomycetes</taxon>
        <taxon>Bifidobacteriales</taxon>
        <taxon>Bifidobacteriaceae</taxon>
        <taxon>Bifidobacterium</taxon>
    </lineage>
</organism>
<evidence type="ECO:0000313" key="2">
    <source>
        <dbReference type="Proteomes" id="UP000291920"/>
    </source>
</evidence>
<dbReference type="CDD" id="cd00093">
    <property type="entry name" value="HTH_XRE"/>
    <property type="match status" value="1"/>
</dbReference>
<dbReference type="AlphaFoldDB" id="A0A4Q5AN47"/>
<name>A0A4Q5AN47_9BIFI</name>
<dbReference type="EMBL" id="RYUT01000001">
    <property type="protein sequence ID" value="RYQ31605.1"/>
    <property type="molecule type" value="Genomic_DNA"/>
</dbReference>
<reference evidence="1 2" key="1">
    <citation type="submission" date="2018-12" db="EMBL/GenBank/DDBJ databases">
        <title>Unveiling genomic diversity among members of the Bifidobacterium pseudolongum species, a widely distributed gut commensal of the animal kingdom.</title>
        <authorList>
            <person name="Lugli G.A."/>
            <person name="Duranti S."/>
            <person name="Albert K."/>
            <person name="Mancabelli L."/>
            <person name="Napoli S."/>
            <person name="Viappiani A."/>
            <person name="Anzalone R."/>
            <person name="Longhi G."/>
            <person name="Milani C."/>
            <person name="Turroni F."/>
            <person name="Alessandri G."/>
            <person name="Sela D.A."/>
            <person name="Van Sinderen D."/>
            <person name="Ventura M."/>
        </authorList>
    </citation>
    <scope>NUCLEOTIDE SEQUENCE [LARGE SCALE GENOMIC DNA]</scope>
    <source>
        <strain evidence="1 2">2017B</strain>
    </source>
</reference>
<dbReference type="Proteomes" id="UP000291920">
    <property type="component" value="Unassembled WGS sequence"/>
</dbReference>
<accession>A0A4Q5AN47</accession>
<comment type="caution">
    <text evidence="1">The sequence shown here is derived from an EMBL/GenBank/DDBJ whole genome shotgun (WGS) entry which is preliminary data.</text>
</comment>
<proteinExistence type="predicted"/>
<gene>
    <name evidence="1" type="ORF">PG2017B_0149</name>
</gene>